<dbReference type="PANTHER" id="PTHR43640:SF1">
    <property type="entry name" value="THIOREDOXIN-DEPENDENT PEROXIREDOXIN"/>
    <property type="match status" value="1"/>
</dbReference>
<name>A0ABU3DTK6_9FLAO</name>
<dbReference type="RefSeq" id="WP_311500345.1">
    <property type="nucleotide sequence ID" value="NZ_JAVRHN010000008.1"/>
</dbReference>
<gene>
    <name evidence="1" type="ORF">RM541_11760</name>
</gene>
<dbReference type="InterPro" id="IPR036249">
    <property type="entry name" value="Thioredoxin-like_sf"/>
</dbReference>
<sequence length="88" mass="9814">MLLDCFVLGRKEKQVSTGSPGSNEAVFFSVLYDKTQEVPQAYKAACTPEFSLFNDEIKLIYRGRLNNSSTGNGILEKDGIFGKPWMLC</sequence>
<comment type="caution">
    <text evidence="1">The sequence shown here is derived from an EMBL/GenBank/DDBJ whole genome shotgun (WGS) entry which is preliminary data.</text>
</comment>
<evidence type="ECO:0000313" key="2">
    <source>
        <dbReference type="Proteomes" id="UP001253848"/>
    </source>
</evidence>
<evidence type="ECO:0000313" key="1">
    <source>
        <dbReference type="EMBL" id="MDT0687041.1"/>
    </source>
</evidence>
<dbReference type="Gene3D" id="3.40.30.10">
    <property type="entry name" value="Glutaredoxin"/>
    <property type="match status" value="1"/>
</dbReference>
<keyword evidence="2" id="KW-1185">Reference proteome</keyword>
<dbReference type="PANTHER" id="PTHR43640">
    <property type="entry name" value="OS07G0260300 PROTEIN"/>
    <property type="match status" value="1"/>
</dbReference>
<protein>
    <submittedName>
        <fullName evidence="1">Uncharacterized protein</fullName>
    </submittedName>
</protein>
<dbReference type="EMBL" id="JAVRHN010000008">
    <property type="protein sequence ID" value="MDT0687041.1"/>
    <property type="molecule type" value="Genomic_DNA"/>
</dbReference>
<dbReference type="SUPFAM" id="SSF52833">
    <property type="entry name" value="Thioredoxin-like"/>
    <property type="match status" value="1"/>
</dbReference>
<accession>A0ABU3DTK6</accession>
<dbReference type="Proteomes" id="UP001253848">
    <property type="component" value="Unassembled WGS sequence"/>
</dbReference>
<organism evidence="1 2">
    <name type="scientific">Autumnicola psychrophila</name>
    <dbReference type="NCBI Taxonomy" id="3075592"/>
    <lineage>
        <taxon>Bacteria</taxon>
        <taxon>Pseudomonadati</taxon>
        <taxon>Bacteroidota</taxon>
        <taxon>Flavobacteriia</taxon>
        <taxon>Flavobacteriales</taxon>
        <taxon>Flavobacteriaceae</taxon>
        <taxon>Autumnicola</taxon>
    </lineage>
</organism>
<dbReference type="InterPro" id="IPR047262">
    <property type="entry name" value="PRX-like1"/>
</dbReference>
<reference evidence="1 2" key="1">
    <citation type="submission" date="2023-09" db="EMBL/GenBank/DDBJ databases">
        <authorList>
            <person name="Rey-Velasco X."/>
        </authorList>
    </citation>
    <scope>NUCLEOTIDE SEQUENCE [LARGE SCALE GENOMIC DNA]</scope>
    <source>
        <strain evidence="1 2">F225</strain>
    </source>
</reference>
<proteinExistence type="predicted"/>